<keyword evidence="1" id="KW-0472">Membrane</keyword>
<proteinExistence type="predicted"/>
<feature type="transmembrane region" description="Helical" evidence="1">
    <location>
        <begin position="144"/>
        <end position="166"/>
    </location>
</feature>
<accession>A0A3B0SDI8</accession>
<reference evidence="2" key="1">
    <citation type="submission" date="2018-06" db="EMBL/GenBank/DDBJ databases">
        <authorList>
            <person name="Zhirakovskaya E."/>
        </authorList>
    </citation>
    <scope>NUCLEOTIDE SEQUENCE</scope>
</reference>
<sequence length="189" mass="21019">NLLDRFIFWPITRRILPGLWRTKDARLYLRGATVTGALLALLTSYYQLIVPTLGFLVAANILYVVGQRVDLFSESKKRWNLFDLAAIVLAKLAMLLLILGVSSGASTISNIVVLVVLWINMSTIEASSNIPILRSVRPDKSFPIIILLIAAIFDQFLFGIYFLALWGSLYVGIASYYRIGSGNKPQIPA</sequence>
<evidence type="ECO:0000313" key="2">
    <source>
        <dbReference type="EMBL" id="VAW04115.1"/>
    </source>
</evidence>
<feature type="transmembrane region" description="Helical" evidence="1">
    <location>
        <begin position="52"/>
        <end position="69"/>
    </location>
</feature>
<dbReference type="EMBL" id="UOEF01000392">
    <property type="protein sequence ID" value="VAW04115.1"/>
    <property type="molecule type" value="Genomic_DNA"/>
</dbReference>
<evidence type="ECO:0000256" key="1">
    <source>
        <dbReference type="SAM" id="Phobius"/>
    </source>
</evidence>
<dbReference type="AlphaFoldDB" id="A0A3B0SDI8"/>
<organism evidence="2">
    <name type="scientific">hydrothermal vent metagenome</name>
    <dbReference type="NCBI Taxonomy" id="652676"/>
    <lineage>
        <taxon>unclassified sequences</taxon>
        <taxon>metagenomes</taxon>
        <taxon>ecological metagenomes</taxon>
    </lineage>
</organism>
<keyword evidence="1" id="KW-1133">Transmembrane helix</keyword>
<feature type="non-terminal residue" evidence="2">
    <location>
        <position position="1"/>
    </location>
</feature>
<feature type="transmembrane region" description="Helical" evidence="1">
    <location>
        <begin position="81"/>
        <end position="101"/>
    </location>
</feature>
<gene>
    <name evidence="2" type="ORF">MNBD_ALPHA04-979</name>
</gene>
<name>A0A3B0SDI8_9ZZZZ</name>
<protein>
    <submittedName>
        <fullName evidence="2">Uncharacterized protein</fullName>
    </submittedName>
</protein>
<keyword evidence="1" id="KW-0812">Transmembrane</keyword>
<feature type="transmembrane region" description="Helical" evidence="1">
    <location>
        <begin position="107"/>
        <end position="124"/>
    </location>
</feature>